<reference evidence="1" key="1">
    <citation type="submission" date="2020-06" db="EMBL/GenBank/DDBJ databases">
        <title>Draft genome of Bugula neritina, a colonial animal packing powerful symbionts and potential medicines.</title>
        <authorList>
            <person name="Rayko M."/>
        </authorList>
    </citation>
    <scope>NUCLEOTIDE SEQUENCE [LARGE SCALE GENOMIC DNA]</scope>
    <source>
        <strain evidence="1">Kwan_BN1</strain>
    </source>
</reference>
<sequence>MDRKRGSDRKWRRTERPKCHCCTDCSNNASKSNPCRTEYGLEGLECDPALLKSSRHSIRAKLFQLLRSGPTPSTRKRPDKLPQNLDGLVTITNLSATIDEKPTSIDERSQAVLKYRTPHFRASATVKVPQIPEQETWQVGWIQACTDMVFLNTYGSYGVSSWEFPELKTGGYPMISDSDGRNYPWYGSRTEVVTIAGPTKHEQTVTVTMNDNFYPHITWSVPLRNHRTPALTHVRRTQDHIYILKTIRWNMHLEIAVDPNKPLGQRARLLGSGIQNQPTALNYNVEIARCALHPPNANSAQNLIWYPATGNMPPEIIVPAKWNPDEKKEEAREGL</sequence>
<dbReference type="PANTHER" id="PTHR31655">
    <property type="entry name" value="PROTEIN FAM78A"/>
    <property type="match status" value="1"/>
</dbReference>
<gene>
    <name evidence="1" type="ORF">EB796_020277</name>
</gene>
<organism evidence="1 2">
    <name type="scientific">Bugula neritina</name>
    <name type="common">Brown bryozoan</name>
    <name type="synonym">Sertularia neritina</name>
    <dbReference type="NCBI Taxonomy" id="10212"/>
    <lineage>
        <taxon>Eukaryota</taxon>
        <taxon>Metazoa</taxon>
        <taxon>Spiralia</taxon>
        <taxon>Lophotrochozoa</taxon>
        <taxon>Bryozoa</taxon>
        <taxon>Gymnolaemata</taxon>
        <taxon>Cheilostomatida</taxon>
        <taxon>Flustrina</taxon>
        <taxon>Buguloidea</taxon>
        <taxon>Bugulidae</taxon>
        <taxon>Bugula</taxon>
    </lineage>
</organism>
<proteinExistence type="predicted"/>
<dbReference type="Proteomes" id="UP000593567">
    <property type="component" value="Unassembled WGS sequence"/>
</dbReference>
<evidence type="ECO:0000313" key="2">
    <source>
        <dbReference type="Proteomes" id="UP000593567"/>
    </source>
</evidence>
<evidence type="ECO:0000313" key="1">
    <source>
        <dbReference type="EMBL" id="KAF6021410.1"/>
    </source>
</evidence>
<protein>
    <submittedName>
        <fullName evidence="1">FAM78A</fullName>
    </submittedName>
</protein>
<dbReference type="AlphaFoldDB" id="A0A7J7J5D0"/>
<comment type="caution">
    <text evidence="1">The sequence shown here is derived from an EMBL/GenBank/DDBJ whole genome shotgun (WGS) entry which is preliminary data.</text>
</comment>
<name>A0A7J7J5D0_BUGNE</name>
<dbReference type="InterPro" id="IPR029638">
    <property type="entry name" value="FAM78"/>
</dbReference>
<dbReference type="OrthoDB" id="9971204at2759"/>
<dbReference type="PANTHER" id="PTHR31655:SF7">
    <property type="entry name" value="PROTEIN FAM78A"/>
    <property type="match status" value="1"/>
</dbReference>
<keyword evidence="2" id="KW-1185">Reference proteome</keyword>
<accession>A0A7J7J5D0</accession>
<dbReference type="EMBL" id="VXIV02003045">
    <property type="protein sequence ID" value="KAF6021410.1"/>
    <property type="molecule type" value="Genomic_DNA"/>
</dbReference>